<dbReference type="PANTHER" id="PTHR11082">
    <property type="entry name" value="TRNA-DIHYDROURIDINE SYNTHASE"/>
    <property type="match status" value="1"/>
</dbReference>
<evidence type="ECO:0000313" key="2">
    <source>
        <dbReference type="EMBL" id="KPQ42252.1"/>
    </source>
</evidence>
<name>A0A0P7ZC95_9EURY</name>
<dbReference type="CDD" id="cd02801">
    <property type="entry name" value="DUS_like_FMN"/>
    <property type="match status" value="1"/>
</dbReference>
<dbReference type="InterPro" id="IPR035587">
    <property type="entry name" value="DUS-like_FMN-bd"/>
</dbReference>
<dbReference type="InterPro" id="IPR013785">
    <property type="entry name" value="Aldolase_TIM"/>
</dbReference>
<dbReference type="Gene3D" id="3.20.20.70">
    <property type="entry name" value="Aldolase class I"/>
    <property type="match status" value="1"/>
</dbReference>
<comment type="caution">
    <text evidence="2">The sequence shown here is derived from an EMBL/GenBank/DDBJ whole genome shotgun (WGS) entry which is preliminary data.</text>
</comment>
<dbReference type="EMBL" id="LKCM01000248">
    <property type="protein sequence ID" value="KPQ42252.1"/>
    <property type="molecule type" value="Genomic_DNA"/>
</dbReference>
<evidence type="ECO:0000313" key="3">
    <source>
        <dbReference type="Proteomes" id="UP000050360"/>
    </source>
</evidence>
<dbReference type="Proteomes" id="UP000050360">
    <property type="component" value="Unassembled WGS sequence"/>
</dbReference>
<sequence length="187" mass="21226">MLSDSLDIPLTAKIRISDNFDETLKIAEIIEKSGADAITIHGRTQKQGYSGKSDLDFIKGIKSKLTIPVIANGDIFDEKTSQNVLEYTRCDGLMIGRAAIGNPFIFKKISYFLKTGEILPSRNTEERLGDFFDYVKLCRNYDMLTFNDLKRNAQWFTKGMENVKQVRMKINKTHDIDSIMAIMNGLV</sequence>
<feature type="domain" description="DUS-like FMN-binding" evidence="1">
    <location>
        <begin position="3"/>
        <end position="175"/>
    </location>
</feature>
<accession>A0A0P7ZC95</accession>
<reference evidence="2 3" key="1">
    <citation type="submission" date="2015-09" db="EMBL/GenBank/DDBJ databases">
        <title>A metagenomics-based metabolic model of nitrate-dependent anaerobic oxidation of methane by Methanoperedens-like archaea.</title>
        <authorList>
            <person name="Arshad A."/>
            <person name="Speth D.R."/>
            <person name="De Graaf R.M."/>
            <person name="Op Den Camp H.J."/>
            <person name="Jetten M.S."/>
            <person name="Welte C.U."/>
        </authorList>
    </citation>
    <scope>NUCLEOTIDE SEQUENCE [LARGE SCALE GENOMIC DNA]</scope>
</reference>
<dbReference type="Pfam" id="PF01207">
    <property type="entry name" value="Dus"/>
    <property type="match status" value="1"/>
</dbReference>
<organism evidence="2 3">
    <name type="scientific">Candidatus Methanoperedens nitratireducens</name>
    <dbReference type="NCBI Taxonomy" id="1392998"/>
    <lineage>
        <taxon>Archaea</taxon>
        <taxon>Methanobacteriati</taxon>
        <taxon>Methanobacteriota</taxon>
        <taxon>Stenosarchaea group</taxon>
        <taxon>Methanomicrobia</taxon>
        <taxon>Methanosarcinales</taxon>
        <taxon>ANME-2 cluster</taxon>
        <taxon>Candidatus Methanoperedentaceae</taxon>
        <taxon>Candidatus Methanoperedens</taxon>
    </lineage>
</organism>
<proteinExistence type="predicted"/>
<gene>
    <name evidence="2" type="ORF">MPEBLZ_03182</name>
</gene>
<evidence type="ECO:0000259" key="1">
    <source>
        <dbReference type="Pfam" id="PF01207"/>
    </source>
</evidence>
<protein>
    <submittedName>
        <fullName evidence="2">NifR3-like protein</fullName>
    </submittedName>
</protein>
<dbReference type="AlphaFoldDB" id="A0A0P7ZC95"/>
<dbReference type="PANTHER" id="PTHR11082:SF25">
    <property type="entry name" value="DUS-LIKE FMN-BINDING DOMAIN-CONTAINING PROTEIN"/>
    <property type="match status" value="1"/>
</dbReference>
<dbReference type="PATRIC" id="fig|1719120.3.peg.3460"/>
<dbReference type="SUPFAM" id="SSF51395">
    <property type="entry name" value="FMN-linked oxidoreductases"/>
    <property type="match status" value="1"/>
</dbReference>